<comment type="caution">
    <text evidence="2">The sequence shown here is derived from an EMBL/GenBank/DDBJ whole genome shotgun (WGS) entry which is preliminary data.</text>
</comment>
<gene>
    <name evidence="2" type="ORF">D7S89_05695</name>
</gene>
<name>A0A494XIM3_9BURK</name>
<evidence type="ECO:0008006" key="4">
    <source>
        <dbReference type="Google" id="ProtNLM"/>
    </source>
</evidence>
<dbReference type="Proteomes" id="UP000280434">
    <property type="component" value="Unassembled WGS sequence"/>
</dbReference>
<dbReference type="EMBL" id="RBZV01000002">
    <property type="protein sequence ID" value="RKP50595.1"/>
    <property type="molecule type" value="Genomic_DNA"/>
</dbReference>
<reference evidence="2 3" key="1">
    <citation type="submission" date="2018-10" db="EMBL/GenBank/DDBJ databases">
        <title>Paraburkholderia sp. 7MK8-2, isolated from soil.</title>
        <authorList>
            <person name="Gao Z.-H."/>
            <person name="Qiu L.-H."/>
        </authorList>
    </citation>
    <scope>NUCLEOTIDE SEQUENCE [LARGE SCALE GENOMIC DNA]</scope>
    <source>
        <strain evidence="2 3">7MK8-2</strain>
    </source>
</reference>
<protein>
    <recommendedName>
        <fullName evidence="4">Type III secretion protein HrpB7</fullName>
    </recommendedName>
</protein>
<dbReference type="AlphaFoldDB" id="A0A494XIM3"/>
<keyword evidence="1" id="KW-0175">Coiled coil</keyword>
<evidence type="ECO:0000256" key="1">
    <source>
        <dbReference type="SAM" id="Coils"/>
    </source>
</evidence>
<evidence type="ECO:0000313" key="3">
    <source>
        <dbReference type="Proteomes" id="UP000280434"/>
    </source>
</evidence>
<organism evidence="2 3">
    <name type="scientific">Trinickia fusca</name>
    <dbReference type="NCBI Taxonomy" id="2419777"/>
    <lineage>
        <taxon>Bacteria</taxon>
        <taxon>Pseudomonadati</taxon>
        <taxon>Pseudomonadota</taxon>
        <taxon>Betaproteobacteria</taxon>
        <taxon>Burkholderiales</taxon>
        <taxon>Burkholderiaceae</taxon>
        <taxon>Trinickia</taxon>
    </lineage>
</organism>
<proteinExistence type="predicted"/>
<accession>A0A494XIM3</accession>
<feature type="coiled-coil region" evidence="1">
    <location>
        <begin position="87"/>
        <end position="149"/>
    </location>
</feature>
<sequence length="154" mass="16981">MRRDVALAQVRRQEAATAAARDALLAVQSEVLALKAAKLAHAQSFSTRMREAPRSARELASVGIDLQLFDREIEAAIERIAPAAVRVDEEEAQLTLLREALRRADAKREQAVRTGERLTREAARRAEVLEEARAEEAALRVALQSARSSERASS</sequence>
<keyword evidence="3" id="KW-1185">Reference proteome</keyword>
<evidence type="ECO:0000313" key="2">
    <source>
        <dbReference type="EMBL" id="RKP50595.1"/>
    </source>
</evidence>